<accession>A0A834SI62</accession>
<sequence length="332" mass="37656">MAHQVWAALRKSARKAARQAMTVNGDLKWAVNKRLQEFHVGADLVLILKIWAHLVRYHVHSSMSPCVVQEDGWHFQNSAKHTRGETDVSSTRWGCFAFFHSNHCCFKLMYVPVCYEVPFLMRLRFLLLPTLRTNVTQHHLAQIIKKMSRKLSTLYPEKHFYFLASHQSPLNPIPTAATPDFIIPPSNCMFSEQVLSISSNMISGSRIRIPRRIIQGFGNCHVSLHHRRSVVIRLRIVLCLKANKVMIKPFIATSHMMTSFVTQLANHSRSASLLRLITLIATIISSSVTIIVPSSSTSVTIIIIPSSSTSVTIIRKIILLRRLTRVTTALIF</sequence>
<evidence type="ECO:0000313" key="2">
    <source>
        <dbReference type="EMBL" id="KAF7803997.1"/>
    </source>
</evidence>
<name>A0A834SI62_9FABA</name>
<protein>
    <submittedName>
        <fullName evidence="2">Uncharacterized protein</fullName>
    </submittedName>
</protein>
<dbReference type="Proteomes" id="UP000634136">
    <property type="component" value="Unassembled WGS sequence"/>
</dbReference>
<feature type="transmembrane region" description="Helical" evidence="1">
    <location>
        <begin position="273"/>
        <end position="292"/>
    </location>
</feature>
<keyword evidence="1" id="KW-0472">Membrane</keyword>
<keyword evidence="1" id="KW-0812">Transmembrane</keyword>
<feature type="transmembrane region" description="Helical" evidence="1">
    <location>
        <begin position="298"/>
        <end position="318"/>
    </location>
</feature>
<evidence type="ECO:0000313" key="3">
    <source>
        <dbReference type="Proteomes" id="UP000634136"/>
    </source>
</evidence>
<comment type="caution">
    <text evidence="2">The sequence shown here is derived from an EMBL/GenBank/DDBJ whole genome shotgun (WGS) entry which is preliminary data.</text>
</comment>
<keyword evidence="1" id="KW-1133">Transmembrane helix</keyword>
<proteinExistence type="predicted"/>
<gene>
    <name evidence="2" type="ORF">G2W53_043108</name>
</gene>
<dbReference type="AlphaFoldDB" id="A0A834SI62"/>
<organism evidence="2 3">
    <name type="scientific">Senna tora</name>
    <dbReference type="NCBI Taxonomy" id="362788"/>
    <lineage>
        <taxon>Eukaryota</taxon>
        <taxon>Viridiplantae</taxon>
        <taxon>Streptophyta</taxon>
        <taxon>Embryophyta</taxon>
        <taxon>Tracheophyta</taxon>
        <taxon>Spermatophyta</taxon>
        <taxon>Magnoliopsida</taxon>
        <taxon>eudicotyledons</taxon>
        <taxon>Gunneridae</taxon>
        <taxon>Pentapetalae</taxon>
        <taxon>rosids</taxon>
        <taxon>fabids</taxon>
        <taxon>Fabales</taxon>
        <taxon>Fabaceae</taxon>
        <taxon>Caesalpinioideae</taxon>
        <taxon>Cassia clade</taxon>
        <taxon>Senna</taxon>
    </lineage>
</organism>
<keyword evidence="3" id="KW-1185">Reference proteome</keyword>
<dbReference type="EMBL" id="JAAIUW010000013">
    <property type="protein sequence ID" value="KAF7803997.1"/>
    <property type="molecule type" value="Genomic_DNA"/>
</dbReference>
<evidence type="ECO:0000256" key="1">
    <source>
        <dbReference type="SAM" id="Phobius"/>
    </source>
</evidence>
<reference evidence="2" key="1">
    <citation type="submission" date="2020-09" db="EMBL/GenBank/DDBJ databases">
        <title>Genome-Enabled Discovery of Anthraquinone Biosynthesis in Senna tora.</title>
        <authorList>
            <person name="Kang S.-H."/>
            <person name="Pandey R.P."/>
            <person name="Lee C.-M."/>
            <person name="Sim J.-S."/>
            <person name="Jeong J.-T."/>
            <person name="Choi B.-S."/>
            <person name="Jung M."/>
            <person name="Ginzburg D."/>
            <person name="Zhao K."/>
            <person name="Won S.Y."/>
            <person name="Oh T.-J."/>
            <person name="Yu Y."/>
            <person name="Kim N.-H."/>
            <person name="Lee O.R."/>
            <person name="Lee T.-H."/>
            <person name="Bashyal P."/>
            <person name="Kim T.-S."/>
            <person name="Lee W.-H."/>
            <person name="Kawkins C."/>
            <person name="Kim C.-K."/>
            <person name="Kim J.S."/>
            <person name="Ahn B.O."/>
            <person name="Rhee S.Y."/>
            <person name="Sohng J.K."/>
        </authorList>
    </citation>
    <scope>NUCLEOTIDE SEQUENCE</scope>
    <source>
        <tissue evidence="2">Leaf</tissue>
    </source>
</reference>